<dbReference type="Pfam" id="PF02909">
    <property type="entry name" value="TetR_C_1"/>
    <property type="match status" value="1"/>
</dbReference>
<accession>A0A4Q7KM42</accession>
<evidence type="ECO:0000256" key="3">
    <source>
        <dbReference type="ARBA" id="ARBA00023163"/>
    </source>
</evidence>
<sequence>MTVDPPPEVALLWGTRDRPRPGPKPSMSVEAIVTVAIACADAEGLATLSMQRIADELGYTKMSLYRYVPGKAELVALMLDTALGPPPDLADAGDGWRPKLRAWALHLWTAGNRHPWWLEAAIGPRVLGPNEMGWLESGLGALVDTGLPYGERLDTIVLLTSHVRGLIQQTAGAPRPEHDLRAAIASVLSEHGDRYPEVVAALGGSGSGSSDEALEFGIDRILDGLAAHLGT</sequence>
<evidence type="ECO:0000256" key="2">
    <source>
        <dbReference type="ARBA" id="ARBA00023125"/>
    </source>
</evidence>
<organism evidence="6 7">
    <name type="scientific">Herbihabitans rhizosphaerae</name>
    <dbReference type="NCBI Taxonomy" id="1872711"/>
    <lineage>
        <taxon>Bacteria</taxon>
        <taxon>Bacillati</taxon>
        <taxon>Actinomycetota</taxon>
        <taxon>Actinomycetes</taxon>
        <taxon>Pseudonocardiales</taxon>
        <taxon>Pseudonocardiaceae</taxon>
        <taxon>Herbihabitans</taxon>
    </lineage>
</organism>
<dbReference type="PANTHER" id="PTHR30055">
    <property type="entry name" value="HTH-TYPE TRANSCRIPTIONAL REGULATOR RUTR"/>
    <property type="match status" value="1"/>
</dbReference>
<dbReference type="Gene3D" id="1.10.357.10">
    <property type="entry name" value="Tetracycline Repressor, domain 2"/>
    <property type="match status" value="1"/>
</dbReference>
<feature type="DNA-binding region" description="H-T-H motif" evidence="4">
    <location>
        <begin position="49"/>
        <end position="68"/>
    </location>
</feature>
<reference evidence="6 7" key="1">
    <citation type="submission" date="2019-02" db="EMBL/GenBank/DDBJ databases">
        <title>Genomic Encyclopedia of Type Strains, Phase IV (KMG-IV): sequencing the most valuable type-strain genomes for metagenomic binning, comparative biology and taxonomic classification.</title>
        <authorList>
            <person name="Goeker M."/>
        </authorList>
    </citation>
    <scope>NUCLEOTIDE SEQUENCE [LARGE SCALE GENOMIC DNA]</scope>
    <source>
        <strain evidence="6 7">DSM 101727</strain>
    </source>
</reference>
<keyword evidence="7" id="KW-1185">Reference proteome</keyword>
<evidence type="ECO:0000256" key="4">
    <source>
        <dbReference type="PROSITE-ProRule" id="PRU00335"/>
    </source>
</evidence>
<dbReference type="SUPFAM" id="SSF46689">
    <property type="entry name" value="Homeodomain-like"/>
    <property type="match status" value="1"/>
</dbReference>
<keyword evidence="3" id="KW-0804">Transcription</keyword>
<dbReference type="Proteomes" id="UP000294257">
    <property type="component" value="Unassembled WGS sequence"/>
</dbReference>
<dbReference type="GO" id="GO:0003700">
    <property type="term" value="F:DNA-binding transcription factor activity"/>
    <property type="evidence" value="ECO:0007669"/>
    <property type="project" value="TreeGrafter"/>
</dbReference>
<proteinExistence type="predicted"/>
<evidence type="ECO:0000313" key="7">
    <source>
        <dbReference type="Proteomes" id="UP000294257"/>
    </source>
</evidence>
<dbReference type="InterPro" id="IPR001647">
    <property type="entry name" value="HTH_TetR"/>
</dbReference>
<dbReference type="InterPro" id="IPR004111">
    <property type="entry name" value="Repressor_TetR_C"/>
</dbReference>
<evidence type="ECO:0000259" key="5">
    <source>
        <dbReference type="PROSITE" id="PS50977"/>
    </source>
</evidence>
<dbReference type="InterPro" id="IPR009057">
    <property type="entry name" value="Homeodomain-like_sf"/>
</dbReference>
<dbReference type="GO" id="GO:0045892">
    <property type="term" value="P:negative regulation of DNA-templated transcription"/>
    <property type="evidence" value="ECO:0007669"/>
    <property type="project" value="InterPro"/>
</dbReference>
<dbReference type="PROSITE" id="PS50977">
    <property type="entry name" value="HTH_TETR_2"/>
    <property type="match status" value="1"/>
</dbReference>
<dbReference type="RefSeq" id="WP_130345188.1">
    <property type="nucleotide sequence ID" value="NZ_SGWQ01000005.1"/>
</dbReference>
<comment type="caution">
    <text evidence="6">The sequence shown here is derived from an EMBL/GenBank/DDBJ whole genome shotgun (WGS) entry which is preliminary data.</text>
</comment>
<keyword evidence="1" id="KW-0805">Transcription regulation</keyword>
<dbReference type="AlphaFoldDB" id="A0A4Q7KM42"/>
<dbReference type="OrthoDB" id="2570341at2"/>
<evidence type="ECO:0000313" key="6">
    <source>
        <dbReference type="EMBL" id="RZS37738.1"/>
    </source>
</evidence>
<keyword evidence="2 4" id="KW-0238">DNA-binding</keyword>
<protein>
    <submittedName>
        <fullName evidence="6">TetR family transcriptional regulator</fullName>
    </submittedName>
</protein>
<feature type="domain" description="HTH tetR-type" evidence="5">
    <location>
        <begin position="26"/>
        <end position="86"/>
    </location>
</feature>
<dbReference type="Gene3D" id="1.10.10.60">
    <property type="entry name" value="Homeodomain-like"/>
    <property type="match status" value="1"/>
</dbReference>
<gene>
    <name evidence="6" type="ORF">EV193_105296</name>
</gene>
<evidence type="ECO:0000256" key="1">
    <source>
        <dbReference type="ARBA" id="ARBA00023015"/>
    </source>
</evidence>
<dbReference type="InterPro" id="IPR036271">
    <property type="entry name" value="Tet_transcr_reg_TetR-rel_C_sf"/>
</dbReference>
<dbReference type="SUPFAM" id="SSF48498">
    <property type="entry name" value="Tetracyclin repressor-like, C-terminal domain"/>
    <property type="match status" value="1"/>
</dbReference>
<dbReference type="PANTHER" id="PTHR30055:SF151">
    <property type="entry name" value="TRANSCRIPTIONAL REGULATORY PROTEIN"/>
    <property type="match status" value="1"/>
</dbReference>
<dbReference type="Pfam" id="PF00440">
    <property type="entry name" value="TetR_N"/>
    <property type="match status" value="1"/>
</dbReference>
<dbReference type="EMBL" id="SGWQ01000005">
    <property type="protein sequence ID" value="RZS37738.1"/>
    <property type="molecule type" value="Genomic_DNA"/>
</dbReference>
<name>A0A4Q7KM42_9PSEU</name>
<dbReference type="InterPro" id="IPR050109">
    <property type="entry name" value="HTH-type_TetR-like_transc_reg"/>
</dbReference>
<dbReference type="GO" id="GO:0000976">
    <property type="term" value="F:transcription cis-regulatory region binding"/>
    <property type="evidence" value="ECO:0007669"/>
    <property type="project" value="TreeGrafter"/>
</dbReference>